<dbReference type="AlphaFoldDB" id="W4LT68"/>
<comment type="function">
    <text evidence="7 9">IGPS catalyzes the conversion of PRFAR and glutamine to IGP, AICAR and glutamate. The HisF subunit catalyzes the cyclization activity that produces IGP and AICAR from PRFAR using the ammonia provided by the HisH subunit.</text>
</comment>
<dbReference type="GO" id="GO:0016829">
    <property type="term" value="F:lyase activity"/>
    <property type="evidence" value="ECO:0007669"/>
    <property type="project" value="UniProtKB-KW"/>
</dbReference>
<dbReference type="EC" id="4.3.2.10" evidence="9"/>
<organism evidence="11 12">
    <name type="scientific">Entotheonella factor</name>
    <dbReference type="NCBI Taxonomy" id="1429438"/>
    <lineage>
        <taxon>Bacteria</taxon>
        <taxon>Pseudomonadati</taxon>
        <taxon>Nitrospinota/Tectimicrobiota group</taxon>
        <taxon>Candidatus Tectimicrobiota</taxon>
        <taxon>Candidatus Entotheonellia</taxon>
        <taxon>Candidatus Entotheonellales</taxon>
        <taxon>Candidatus Entotheonellaceae</taxon>
        <taxon>Candidatus Entotheonella</taxon>
    </lineage>
</organism>
<evidence type="ECO:0000256" key="7">
    <source>
        <dbReference type="ARBA" id="ARBA00025475"/>
    </source>
</evidence>
<dbReference type="Pfam" id="PF00977">
    <property type="entry name" value="His_biosynth"/>
    <property type="match status" value="1"/>
</dbReference>
<dbReference type="InterPro" id="IPR004651">
    <property type="entry name" value="HisF"/>
</dbReference>
<comment type="subcellular location">
    <subcellularLocation>
        <location evidence="9">Cytoplasm</location>
    </subcellularLocation>
</comment>
<dbReference type="PANTHER" id="PTHR21235">
    <property type="entry name" value="IMIDAZOLE GLYCEROL PHOSPHATE SYNTHASE SUBUNIT HISF/H IGP SYNTHASE SUBUNIT HISF/H"/>
    <property type="match status" value="1"/>
</dbReference>
<evidence type="ECO:0000256" key="3">
    <source>
        <dbReference type="ARBA" id="ARBA00011152"/>
    </source>
</evidence>
<dbReference type="HAMAP" id="MF_01013">
    <property type="entry name" value="HisF"/>
    <property type="match status" value="1"/>
</dbReference>
<dbReference type="GO" id="GO:0000105">
    <property type="term" value="P:L-histidine biosynthetic process"/>
    <property type="evidence" value="ECO:0007669"/>
    <property type="project" value="UniProtKB-UniRule"/>
</dbReference>
<keyword evidence="4 9" id="KW-0028">Amino-acid biosynthesis</keyword>
<dbReference type="PANTHER" id="PTHR21235:SF2">
    <property type="entry name" value="IMIDAZOLE GLYCEROL PHOSPHATE SYNTHASE HISHF"/>
    <property type="match status" value="1"/>
</dbReference>
<keyword evidence="9" id="KW-0963">Cytoplasm</keyword>
<evidence type="ECO:0000256" key="1">
    <source>
        <dbReference type="ARBA" id="ARBA00005091"/>
    </source>
</evidence>
<comment type="pathway">
    <text evidence="1 9">Amino-acid biosynthesis; L-histidine biosynthesis; L-histidine from 5-phospho-alpha-D-ribose 1-diphosphate: step 5/9.</text>
</comment>
<protein>
    <recommendedName>
        <fullName evidence="9">Imidazole glycerol phosphate synthase subunit HisF</fullName>
        <ecNumber evidence="9">4.3.2.10</ecNumber>
    </recommendedName>
    <alternativeName>
        <fullName evidence="9">IGP synthase cyclase subunit</fullName>
    </alternativeName>
    <alternativeName>
        <fullName evidence="9">IGP synthase subunit HisF</fullName>
    </alternativeName>
    <alternativeName>
        <fullName evidence="9">ImGP synthase subunit HisF</fullName>
        <shortName evidence="9">IGPS subunit HisF</shortName>
    </alternativeName>
</protein>
<comment type="caution">
    <text evidence="11">The sequence shown here is derived from an EMBL/GenBank/DDBJ whole genome shotgun (WGS) entry which is preliminary data.</text>
</comment>
<evidence type="ECO:0000256" key="2">
    <source>
        <dbReference type="ARBA" id="ARBA00009667"/>
    </source>
</evidence>
<feature type="active site" evidence="9">
    <location>
        <position position="11"/>
    </location>
</feature>
<dbReference type="InterPro" id="IPR050064">
    <property type="entry name" value="IGPS_HisA/HisF"/>
</dbReference>
<evidence type="ECO:0000313" key="11">
    <source>
        <dbReference type="EMBL" id="ETX01060.1"/>
    </source>
</evidence>
<dbReference type="GO" id="GO:0000107">
    <property type="term" value="F:imidazoleglycerol-phosphate synthase activity"/>
    <property type="evidence" value="ECO:0007669"/>
    <property type="project" value="UniProtKB-UniRule"/>
</dbReference>
<dbReference type="Gene3D" id="3.20.20.70">
    <property type="entry name" value="Aldolase class I"/>
    <property type="match status" value="1"/>
</dbReference>
<comment type="catalytic activity">
    <reaction evidence="8 9">
        <text>5-[(5-phospho-1-deoxy-D-ribulos-1-ylimino)methylamino]-1-(5-phospho-beta-D-ribosyl)imidazole-4-carboxamide + L-glutamine = D-erythro-1-(imidazol-4-yl)glycerol 3-phosphate + 5-amino-1-(5-phospho-beta-D-ribosyl)imidazole-4-carboxamide + L-glutamate + H(+)</text>
        <dbReference type="Rhea" id="RHEA:24793"/>
        <dbReference type="ChEBI" id="CHEBI:15378"/>
        <dbReference type="ChEBI" id="CHEBI:29985"/>
        <dbReference type="ChEBI" id="CHEBI:58278"/>
        <dbReference type="ChEBI" id="CHEBI:58359"/>
        <dbReference type="ChEBI" id="CHEBI:58475"/>
        <dbReference type="ChEBI" id="CHEBI:58525"/>
        <dbReference type="EC" id="4.3.2.10"/>
    </reaction>
</comment>
<name>W4LT68_ENTF1</name>
<dbReference type="EMBL" id="AZHW01000274">
    <property type="protein sequence ID" value="ETX01060.1"/>
    <property type="molecule type" value="Genomic_DNA"/>
</dbReference>
<comment type="similarity">
    <text evidence="2 9 10">Belongs to the HisA/HisF family.</text>
</comment>
<dbReference type="UniPathway" id="UPA00031">
    <property type="reaction ID" value="UER00010"/>
</dbReference>
<evidence type="ECO:0000256" key="5">
    <source>
        <dbReference type="ARBA" id="ARBA00023102"/>
    </source>
</evidence>
<evidence type="ECO:0000256" key="9">
    <source>
        <dbReference type="HAMAP-Rule" id="MF_01013"/>
    </source>
</evidence>
<dbReference type="Proteomes" id="UP000019141">
    <property type="component" value="Unassembled WGS sequence"/>
</dbReference>
<keyword evidence="6 9" id="KW-0456">Lyase</keyword>
<evidence type="ECO:0000256" key="10">
    <source>
        <dbReference type="RuleBase" id="RU003657"/>
    </source>
</evidence>
<dbReference type="InterPro" id="IPR013785">
    <property type="entry name" value="Aldolase_TIM"/>
</dbReference>
<evidence type="ECO:0000256" key="6">
    <source>
        <dbReference type="ARBA" id="ARBA00023239"/>
    </source>
</evidence>
<feature type="active site" evidence="9">
    <location>
        <position position="130"/>
    </location>
</feature>
<accession>W4LT68</accession>
<proteinExistence type="inferred from homology"/>
<evidence type="ECO:0000256" key="8">
    <source>
        <dbReference type="ARBA" id="ARBA00047838"/>
    </source>
</evidence>
<keyword evidence="12" id="KW-1185">Reference proteome</keyword>
<dbReference type="InterPro" id="IPR011060">
    <property type="entry name" value="RibuloseP-bd_barrel"/>
</dbReference>
<comment type="subunit">
    <text evidence="3 9">Heterodimer of HisH and HisF.</text>
</comment>
<dbReference type="InterPro" id="IPR006062">
    <property type="entry name" value="His_biosynth"/>
</dbReference>
<evidence type="ECO:0000313" key="12">
    <source>
        <dbReference type="Proteomes" id="UP000019141"/>
    </source>
</evidence>
<reference evidence="11 12" key="1">
    <citation type="journal article" date="2014" name="Nature">
        <title>An environmental bacterial taxon with a large and distinct metabolic repertoire.</title>
        <authorList>
            <person name="Wilson M.C."/>
            <person name="Mori T."/>
            <person name="Ruckert C."/>
            <person name="Uria A.R."/>
            <person name="Helf M.J."/>
            <person name="Takada K."/>
            <person name="Gernert C."/>
            <person name="Steffens U.A."/>
            <person name="Heycke N."/>
            <person name="Schmitt S."/>
            <person name="Rinke C."/>
            <person name="Helfrich E.J."/>
            <person name="Brachmann A.O."/>
            <person name="Gurgui C."/>
            <person name="Wakimoto T."/>
            <person name="Kracht M."/>
            <person name="Crusemann M."/>
            <person name="Hentschel U."/>
            <person name="Abe I."/>
            <person name="Matsunaga S."/>
            <person name="Kalinowski J."/>
            <person name="Takeyama H."/>
            <person name="Piel J."/>
        </authorList>
    </citation>
    <scope>NUCLEOTIDE SEQUENCE [LARGE SCALE GENOMIC DNA]</scope>
    <source>
        <strain evidence="12">TSY1</strain>
    </source>
</reference>
<keyword evidence="5 9" id="KW-0368">Histidine biosynthesis</keyword>
<sequence>MLTKRIIPCLDVRNKKVTKGVKFQNNVDLGDPIEMAVAYSDGGCDELVFYDITASAEGRPIDIEMVQDVARNIRIPFAVGGGISKLDDMYRVLLAGAEKVSVNSLAVKQPDIIAEGAKAFGSQCIVLGMDPVKTEDTEACPSGYEITVRGFRERTGMDALAWAMRAEELGAGEIVVNSVDADGTRDGFELELTGLIARHVGIPVVASGGGGVPRHLADVFQQAHADAAIIASMIHTGEYTIRQIKDELIAADVPIRKKW</sequence>
<dbReference type="NCBIfam" id="TIGR00735">
    <property type="entry name" value="hisF"/>
    <property type="match status" value="1"/>
</dbReference>
<gene>
    <name evidence="9" type="primary">hisF</name>
    <name evidence="11" type="ORF">ETSY1_08840</name>
</gene>
<dbReference type="GO" id="GO:0005737">
    <property type="term" value="C:cytoplasm"/>
    <property type="evidence" value="ECO:0007669"/>
    <property type="project" value="UniProtKB-SubCell"/>
</dbReference>
<dbReference type="PATRIC" id="fig|1429438.4.peg.1848"/>
<dbReference type="SUPFAM" id="SSF51366">
    <property type="entry name" value="Ribulose-phoshate binding barrel"/>
    <property type="match status" value="1"/>
</dbReference>
<evidence type="ECO:0000256" key="4">
    <source>
        <dbReference type="ARBA" id="ARBA00022605"/>
    </source>
</evidence>
<dbReference type="CDD" id="cd04731">
    <property type="entry name" value="HisF"/>
    <property type="match status" value="1"/>
</dbReference>
<dbReference type="HOGENOM" id="CLU_048577_4_0_7"/>